<keyword evidence="2" id="KW-0812">Transmembrane</keyword>
<keyword evidence="4" id="KW-1185">Reference proteome</keyword>
<dbReference type="EMBL" id="CALTRL010005951">
    <property type="protein sequence ID" value="CAH7688070.1"/>
    <property type="molecule type" value="Genomic_DNA"/>
</dbReference>
<dbReference type="Proteomes" id="UP001153365">
    <property type="component" value="Unassembled WGS sequence"/>
</dbReference>
<evidence type="ECO:0000256" key="2">
    <source>
        <dbReference type="SAM" id="Phobius"/>
    </source>
</evidence>
<proteinExistence type="predicted"/>
<evidence type="ECO:0000313" key="3">
    <source>
        <dbReference type="EMBL" id="CAH7688070.1"/>
    </source>
</evidence>
<keyword evidence="2" id="KW-1133">Transmembrane helix</keyword>
<organism evidence="3 4">
    <name type="scientific">Phakopsora pachyrhizi</name>
    <name type="common">Asian soybean rust disease fungus</name>
    <dbReference type="NCBI Taxonomy" id="170000"/>
    <lineage>
        <taxon>Eukaryota</taxon>
        <taxon>Fungi</taxon>
        <taxon>Dikarya</taxon>
        <taxon>Basidiomycota</taxon>
        <taxon>Pucciniomycotina</taxon>
        <taxon>Pucciniomycetes</taxon>
        <taxon>Pucciniales</taxon>
        <taxon>Phakopsoraceae</taxon>
        <taxon>Phakopsora</taxon>
    </lineage>
</organism>
<comment type="caution">
    <text evidence="3">The sequence shown here is derived from an EMBL/GenBank/DDBJ whole genome shotgun (WGS) entry which is preliminary data.</text>
</comment>
<feature type="transmembrane region" description="Helical" evidence="2">
    <location>
        <begin position="78"/>
        <end position="98"/>
    </location>
</feature>
<gene>
    <name evidence="3" type="ORF">PPACK8108_LOCUS22972</name>
</gene>
<evidence type="ECO:0000313" key="4">
    <source>
        <dbReference type="Proteomes" id="UP001153365"/>
    </source>
</evidence>
<accession>A0AAV0BLF6</accession>
<feature type="region of interest" description="Disordered" evidence="1">
    <location>
        <begin position="1"/>
        <end position="55"/>
    </location>
</feature>
<reference evidence="3" key="1">
    <citation type="submission" date="2022-06" db="EMBL/GenBank/DDBJ databases">
        <authorList>
            <consortium name="SYNGENTA / RWTH Aachen University"/>
        </authorList>
    </citation>
    <scope>NUCLEOTIDE SEQUENCE</scope>
</reference>
<keyword evidence="2" id="KW-0472">Membrane</keyword>
<dbReference type="AlphaFoldDB" id="A0AAV0BLF6"/>
<name>A0AAV0BLF6_PHAPC</name>
<protein>
    <submittedName>
        <fullName evidence="3">Uncharacterized protein</fullName>
    </submittedName>
</protein>
<sequence length="138" mass="15336">MQASEYYYLRKKSSTSSSKGPISRYSNQPEVKDHALSAHQSSGSDNHINEPVLPPATHHCASTFPRALACLIKMASQSMMTIMIFTLPISLAIALHSLKQRLQQKQSGNLQSQYKVIDMTEDGAQCAKVLDEKEVERV</sequence>
<evidence type="ECO:0000256" key="1">
    <source>
        <dbReference type="SAM" id="MobiDB-lite"/>
    </source>
</evidence>